<accession>A0A0R3M6T6</accession>
<dbReference type="InterPro" id="IPR009056">
    <property type="entry name" value="Cyt_c-like_dom"/>
</dbReference>
<dbReference type="PROSITE" id="PS51007">
    <property type="entry name" value="CYTC"/>
    <property type="match status" value="1"/>
</dbReference>
<dbReference type="GO" id="GO:0009055">
    <property type="term" value="F:electron transfer activity"/>
    <property type="evidence" value="ECO:0007669"/>
    <property type="project" value="InterPro"/>
</dbReference>
<evidence type="ECO:0000256" key="7">
    <source>
        <dbReference type="SAM" id="SignalP"/>
    </source>
</evidence>
<feature type="signal peptide" evidence="7">
    <location>
        <begin position="1"/>
        <end position="20"/>
    </location>
</feature>
<comment type="caution">
    <text evidence="9">The sequence shown here is derived from an EMBL/GenBank/DDBJ whole genome shotgun (WGS) entry which is preliminary data.</text>
</comment>
<evidence type="ECO:0000313" key="10">
    <source>
        <dbReference type="Proteomes" id="UP000051913"/>
    </source>
</evidence>
<reference evidence="9 10" key="1">
    <citation type="submission" date="2014-03" db="EMBL/GenBank/DDBJ databases">
        <title>Bradyrhizobium valentinum sp. nov., isolated from effective nodules of Lupinus mariae-josephae, a lupine endemic of basic-lime soils in Eastern Spain.</title>
        <authorList>
            <person name="Duran D."/>
            <person name="Rey L."/>
            <person name="Navarro A."/>
            <person name="Busquets A."/>
            <person name="Imperial J."/>
            <person name="Ruiz-Argueso T."/>
        </authorList>
    </citation>
    <scope>NUCLEOTIDE SEQUENCE [LARGE SCALE GENOMIC DNA]</scope>
    <source>
        <strain evidence="9 10">LmjM3</strain>
    </source>
</reference>
<evidence type="ECO:0000256" key="6">
    <source>
        <dbReference type="PROSITE-ProRule" id="PRU00433"/>
    </source>
</evidence>
<evidence type="ECO:0000259" key="8">
    <source>
        <dbReference type="PROSITE" id="PS51007"/>
    </source>
</evidence>
<keyword evidence="5 6" id="KW-0408">Iron</keyword>
<evidence type="ECO:0000256" key="3">
    <source>
        <dbReference type="ARBA" id="ARBA00022723"/>
    </source>
</evidence>
<evidence type="ECO:0000313" key="9">
    <source>
        <dbReference type="EMBL" id="KRR12870.1"/>
    </source>
</evidence>
<name>A0A0R3M6T6_9BRAD</name>
<organism evidence="9 10">
    <name type="scientific">Bradyrhizobium valentinum</name>
    <dbReference type="NCBI Taxonomy" id="1518501"/>
    <lineage>
        <taxon>Bacteria</taxon>
        <taxon>Pseudomonadati</taxon>
        <taxon>Pseudomonadota</taxon>
        <taxon>Alphaproteobacteria</taxon>
        <taxon>Hyphomicrobiales</taxon>
        <taxon>Nitrobacteraceae</taxon>
        <taxon>Bradyrhizobium</taxon>
    </lineage>
</organism>
<keyword evidence="4" id="KW-0249">Electron transport</keyword>
<dbReference type="EMBL" id="LLXX01000024">
    <property type="protein sequence ID" value="KRR12870.1"/>
    <property type="molecule type" value="Genomic_DNA"/>
</dbReference>
<dbReference type="InterPro" id="IPR002327">
    <property type="entry name" value="Cyt_c_1A/1B"/>
</dbReference>
<evidence type="ECO:0000256" key="5">
    <source>
        <dbReference type="ARBA" id="ARBA00023004"/>
    </source>
</evidence>
<dbReference type="GO" id="GO:0046872">
    <property type="term" value="F:metal ion binding"/>
    <property type="evidence" value="ECO:0007669"/>
    <property type="project" value="UniProtKB-KW"/>
</dbReference>
<evidence type="ECO:0000256" key="1">
    <source>
        <dbReference type="ARBA" id="ARBA00022448"/>
    </source>
</evidence>
<keyword evidence="7" id="KW-0732">Signal</keyword>
<dbReference type="Proteomes" id="UP000051913">
    <property type="component" value="Unassembled WGS sequence"/>
</dbReference>
<evidence type="ECO:0000256" key="4">
    <source>
        <dbReference type="ARBA" id="ARBA00022982"/>
    </source>
</evidence>
<keyword evidence="1" id="KW-0813">Transport</keyword>
<dbReference type="SUPFAM" id="SSF46626">
    <property type="entry name" value="Cytochrome c"/>
    <property type="match status" value="1"/>
</dbReference>
<dbReference type="AlphaFoldDB" id="A0A0R3M6T6"/>
<gene>
    <name evidence="9" type="ORF">CP49_16730</name>
</gene>
<protein>
    <recommendedName>
        <fullName evidence="8">Cytochrome c domain-containing protein</fullName>
    </recommendedName>
</protein>
<dbReference type="STRING" id="1518501.CQ10_35365"/>
<dbReference type="PRINTS" id="PR00604">
    <property type="entry name" value="CYTCHRMECIAB"/>
</dbReference>
<dbReference type="GO" id="GO:0020037">
    <property type="term" value="F:heme binding"/>
    <property type="evidence" value="ECO:0007669"/>
    <property type="project" value="InterPro"/>
</dbReference>
<dbReference type="InterPro" id="IPR036909">
    <property type="entry name" value="Cyt_c-like_dom_sf"/>
</dbReference>
<feature type="chain" id="PRO_5009797243" description="Cytochrome c domain-containing protein" evidence="7">
    <location>
        <begin position="21"/>
        <end position="124"/>
    </location>
</feature>
<dbReference type="RefSeq" id="WP_057848803.1">
    <property type="nucleotide sequence ID" value="NZ_LLXX01000024.1"/>
</dbReference>
<dbReference type="OrthoDB" id="9805828at2"/>
<evidence type="ECO:0000256" key="2">
    <source>
        <dbReference type="ARBA" id="ARBA00022617"/>
    </source>
</evidence>
<sequence>MKSFAFLLLSCLLLPAPATAEEDGVRAFSPCRACHSLDPAERGLPGPNLSGLIGRAVADDAEFDYSPVLRKARDEGLRWDRKRLETFLADPAAMFPGLWMSMRGIEDATERQALVRFLADPSSR</sequence>
<keyword evidence="10" id="KW-1185">Reference proteome</keyword>
<keyword evidence="2 6" id="KW-0349">Heme</keyword>
<dbReference type="PANTHER" id="PTHR11961">
    <property type="entry name" value="CYTOCHROME C"/>
    <property type="match status" value="1"/>
</dbReference>
<feature type="domain" description="Cytochrome c" evidence="8">
    <location>
        <begin position="19"/>
        <end position="122"/>
    </location>
</feature>
<dbReference type="Gene3D" id="1.10.760.10">
    <property type="entry name" value="Cytochrome c-like domain"/>
    <property type="match status" value="1"/>
</dbReference>
<keyword evidence="3 6" id="KW-0479">Metal-binding</keyword>
<proteinExistence type="predicted"/>